<dbReference type="Proteomes" id="UP000256328">
    <property type="component" value="Unassembled WGS sequence"/>
</dbReference>
<gene>
    <name evidence="3" type="ORF">BP5796_12688</name>
</gene>
<dbReference type="AlphaFoldDB" id="A0A3D8Q6G5"/>
<evidence type="ECO:0000313" key="4">
    <source>
        <dbReference type="Proteomes" id="UP000256328"/>
    </source>
</evidence>
<feature type="domain" description="Azaphilone pigments biosynthesis cluster protein L N-terminal" evidence="2">
    <location>
        <begin position="1"/>
        <end position="146"/>
    </location>
</feature>
<evidence type="ECO:0000313" key="3">
    <source>
        <dbReference type="EMBL" id="RDW57238.1"/>
    </source>
</evidence>
<reference evidence="3 4" key="1">
    <citation type="journal article" date="2018" name="IMA Fungus">
        <title>IMA Genome-F 9: Draft genome sequence of Annulohypoxylon stygium, Aspergillus mulundensis, Berkeleyomyces basicola (syn. Thielaviopsis basicola), Ceratocystis smalleyi, two Cercospora beticola strains, Coleophoma cylindrospora, Fusarium fracticaudum, Phialophora cf. hyalina, and Morchella septimelata.</title>
        <authorList>
            <person name="Wingfield B.D."/>
            <person name="Bills G.F."/>
            <person name="Dong Y."/>
            <person name="Huang W."/>
            <person name="Nel W.J."/>
            <person name="Swalarsk-Parry B.S."/>
            <person name="Vaghefi N."/>
            <person name="Wilken P.M."/>
            <person name="An Z."/>
            <person name="de Beer Z.W."/>
            <person name="De Vos L."/>
            <person name="Chen L."/>
            <person name="Duong T.A."/>
            <person name="Gao Y."/>
            <person name="Hammerbacher A."/>
            <person name="Kikkert J.R."/>
            <person name="Li Y."/>
            <person name="Li H."/>
            <person name="Li K."/>
            <person name="Li Q."/>
            <person name="Liu X."/>
            <person name="Ma X."/>
            <person name="Naidoo K."/>
            <person name="Pethybridge S.J."/>
            <person name="Sun J."/>
            <person name="Steenkamp E.T."/>
            <person name="van der Nest M.A."/>
            <person name="van Wyk S."/>
            <person name="Wingfield M.J."/>
            <person name="Xiong C."/>
            <person name="Yue Q."/>
            <person name="Zhang X."/>
        </authorList>
    </citation>
    <scope>NUCLEOTIDE SEQUENCE [LARGE SCALE GENOMIC DNA]</scope>
    <source>
        <strain evidence="3 4">BP5796</strain>
    </source>
</reference>
<dbReference type="PANTHER" id="PTHR47182:SF2">
    <property type="entry name" value="CELL WALL ALPHA-1,3-GLUCAN SYNTHASE AGS1"/>
    <property type="match status" value="1"/>
</dbReference>
<evidence type="ECO:0000259" key="2">
    <source>
        <dbReference type="Pfam" id="PF17111"/>
    </source>
</evidence>
<protein>
    <recommendedName>
        <fullName evidence="2">Azaphilone pigments biosynthesis cluster protein L N-terminal domain-containing protein</fullName>
    </recommendedName>
</protein>
<evidence type="ECO:0000256" key="1">
    <source>
        <dbReference type="SAM" id="MobiDB-lite"/>
    </source>
</evidence>
<organism evidence="3 4">
    <name type="scientific">Coleophoma crateriformis</name>
    <dbReference type="NCBI Taxonomy" id="565419"/>
    <lineage>
        <taxon>Eukaryota</taxon>
        <taxon>Fungi</taxon>
        <taxon>Dikarya</taxon>
        <taxon>Ascomycota</taxon>
        <taxon>Pezizomycotina</taxon>
        <taxon>Leotiomycetes</taxon>
        <taxon>Helotiales</taxon>
        <taxon>Dermateaceae</taxon>
        <taxon>Coleophoma</taxon>
    </lineage>
</organism>
<dbReference type="Pfam" id="PF17111">
    <property type="entry name" value="PigL_N"/>
    <property type="match status" value="1"/>
</dbReference>
<dbReference type="GO" id="GO:0009277">
    <property type="term" value="C:fungal-type cell wall"/>
    <property type="evidence" value="ECO:0007669"/>
    <property type="project" value="TreeGrafter"/>
</dbReference>
<comment type="caution">
    <text evidence="3">The sequence shown here is derived from an EMBL/GenBank/DDBJ whole genome shotgun (WGS) entry which is preliminary data.</text>
</comment>
<dbReference type="EMBL" id="PDLN01000023">
    <property type="protein sequence ID" value="RDW57238.1"/>
    <property type="molecule type" value="Genomic_DNA"/>
</dbReference>
<keyword evidence="4" id="KW-1185">Reference proteome</keyword>
<proteinExistence type="predicted"/>
<dbReference type="InterPro" id="IPR031348">
    <property type="entry name" value="PigL_N"/>
</dbReference>
<feature type="region of interest" description="Disordered" evidence="1">
    <location>
        <begin position="178"/>
        <end position="203"/>
    </location>
</feature>
<name>A0A3D8Q6G5_9HELO</name>
<sequence length="810" mass="91819">MDPLSVTASIVGILTAAQQVSSCISNVVSKAKKAPDEMLELKTKVDNLYTVLYQLQSILLGRERVQQSRTTLILVNQVMVSLCACVVIFSKLNTFVVALENDAQRDLVERIRWALKADDIKEYITKLERQENSLSLMLTILTCESNFEARSAVSRLELAVNALLQSHEQLLQQFTGTGHGAVQPPEEVNEDGSMISGTSSDETSSQENVIRVFAFQDDLDSSRVYRRIQRTRIEGDEMYSIYSKTNQTMAWSMMSGLSLSEISNIGVLQLPLSKDEISNNELYQFRDVNTTKTQPSSLEKSNTSNNRRKTFLASNEYCIGDWNIKIKIGPYGVINQLLSVCFGHQDLIWVVPCFGGIEYPIDSPAESITVLVAGQSIEVKVQYHVVENITWILLDSPIFRQQTKATPYPDADDPSSAHFYSLWNQSIAMMMQRFDCDNYLVFDYRSALALLYFLPKTVPCVFIHADNGPKSVFNLGWDVQSEETEKELSLIFGLGKWTVQQYLLLNSEWNLLFMMTRYLVLHQNGKCYVSFGEKQTYNSKSQSHKTIALAGINEIAHLPGPDPTDTAPVDERPEKLRVRNIDTDWESRRPELRKQLQEWAGLDINPNAEVLVFIGRWMYEKGIDLIPAVMQDLLAENDTIQLICLGPVMDEYGADAARRLDELMVLYPRRVFSKPEFTTCPPCLFSGSEFALIPSRYEPYGLVGIEFCRKGSLPIGAKIGGNGRAPGFWYSTKIRYTNRLSTETTLLQRRLKKAIREAMTTKLFERQVMRAAGANARFPLATWIGEIDDFQSDAIHAHSQVERRRLRRFA</sequence>
<dbReference type="OrthoDB" id="19923at2759"/>
<accession>A0A3D8Q6G5</accession>
<dbReference type="InterPro" id="IPR058655">
    <property type="entry name" value="Mok11-14/Ags1-like"/>
</dbReference>
<dbReference type="Gene3D" id="3.40.50.2000">
    <property type="entry name" value="Glycogen Phosphorylase B"/>
    <property type="match status" value="2"/>
</dbReference>
<dbReference type="SUPFAM" id="SSF53756">
    <property type="entry name" value="UDP-Glycosyltransferase/glycogen phosphorylase"/>
    <property type="match status" value="1"/>
</dbReference>
<dbReference type="GO" id="GO:0070600">
    <property type="term" value="P:fungal-type cell wall (1-&gt;3)-alpha-glucan biosynthetic process"/>
    <property type="evidence" value="ECO:0007669"/>
    <property type="project" value="TreeGrafter"/>
</dbReference>
<dbReference type="GO" id="GO:0047657">
    <property type="term" value="F:alpha-1,3-glucan synthase activity"/>
    <property type="evidence" value="ECO:0007669"/>
    <property type="project" value="TreeGrafter"/>
</dbReference>
<dbReference type="PANTHER" id="PTHR47182">
    <property type="entry name" value="CELL WALL ALPHA-1,3-GLUCAN SYNTHASE AGS1-RELATED"/>
    <property type="match status" value="1"/>
</dbReference>